<dbReference type="NCBIfam" id="TIGR01901">
    <property type="entry name" value="adhes_NPXG"/>
    <property type="match status" value="1"/>
</dbReference>
<dbReference type="Pfam" id="PF12545">
    <property type="entry name" value="DUF3739"/>
    <property type="match status" value="1"/>
</dbReference>
<evidence type="ECO:0000259" key="1">
    <source>
        <dbReference type="SMART" id="SM00912"/>
    </source>
</evidence>
<organism evidence="2 3">
    <name type="scientific">Methylomonas paludis</name>
    <dbReference type="NCBI Taxonomy" id="1173101"/>
    <lineage>
        <taxon>Bacteria</taxon>
        <taxon>Pseudomonadati</taxon>
        <taxon>Pseudomonadota</taxon>
        <taxon>Gammaproteobacteria</taxon>
        <taxon>Methylococcales</taxon>
        <taxon>Methylococcaceae</taxon>
        <taxon>Methylomonas</taxon>
    </lineage>
</organism>
<keyword evidence="3" id="KW-1185">Reference proteome</keyword>
<dbReference type="Gene3D" id="2.160.20.10">
    <property type="entry name" value="Single-stranded right-handed beta-helix, Pectin lyase-like"/>
    <property type="match status" value="2"/>
</dbReference>
<dbReference type="Proteomes" id="UP000676649">
    <property type="component" value="Chromosome"/>
</dbReference>
<dbReference type="SMART" id="SM00912">
    <property type="entry name" value="Haemagg_act"/>
    <property type="match status" value="1"/>
</dbReference>
<dbReference type="InterPro" id="IPR012334">
    <property type="entry name" value="Pectin_lyas_fold"/>
</dbReference>
<accession>A0A975MKU6</accession>
<dbReference type="RefSeq" id="WP_215580126.1">
    <property type="nucleotide sequence ID" value="NZ_CP073754.1"/>
</dbReference>
<dbReference type="KEGG" id="mpad:KEF85_10110"/>
<feature type="domain" description="Filamentous haemagglutinin FhaB/tRNA nuclease CdiA-like TPS" evidence="1">
    <location>
        <begin position="47"/>
        <end position="155"/>
    </location>
</feature>
<gene>
    <name evidence="2" type="ORF">KEF85_10110</name>
</gene>
<reference evidence="2" key="1">
    <citation type="submission" date="2021-04" db="EMBL/GenBank/DDBJ databases">
        <title>Draft genome sequence data of methanotrophic Methylovulum sp. strain S1L and Methylomonas sp. strain S2AM isolated from boreal lake water columns.</title>
        <authorList>
            <person name="Rissanen A.J."/>
            <person name="Mangayil R."/>
            <person name="Svenning M.M."/>
            <person name="Khanongnuch R."/>
        </authorList>
    </citation>
    <scope>NUCLEOTIDE SEQUENCE</scope>
    <source>
        <strain evidence="2">S2AM</strain>
    </source>
</reference>
<evidence type="ECO:0000313" key="3">
    <source>
        <dbReference type="Proteomes" id="UP000676649"/>
    </source>
</evidence>
<protein>
    <submittedName>
        <fullName evidence="2">Filamentous hemagglutinin family protein</fullName>
    </submittedName>
</protein>
<sequence length="3388" mass="348089">MTQYCNWLSSGILMLSGIGNVYSDDVGLPIATQAGSVDGNLTSPALHSGIDIGSAMASYSADGHKLTIEQTTKQVILDWNSFDIGAGNSVQFVQPDTTSIALNNIHQLNASEILGNLSANGQLYLVNNNGFVFGQHSEVDTNSLVVSSLNITDTVFKQGIVNVVNNAAPSTSTPGNANTTAVAALTADGVVYRNTAAGQEKIRVLVEKGAHINAADTGRVILAAPEVENDGSIRAQDGQVILAAATDKVYLQESSSSQLRGLLVEVQTGGDAKNLGTILTERGDTTMMGFAVSQQGVISASTSVALNGSIRLLAREGAQLVNTSSNSTTNYILEPISNSTVRSHDASDGLGQQASVTLAKGSISQIKLDASDGNTVTGQAQPKSLLDVEAGYIDMKASAKIIAHGGEVNMTANLSPTNSNQYFPDTQPLAPVTAGNNSRIFLETGSSIDVSGASDVLMPMSSNEVDLTLYSYELRNDPIQKNGLLYGKTIEVDTRQGTALADISGAVAAEKYSVYYRNSAAGTVNLISEGDTLIQKGADINISGGWLDYQAGIINMTQLVSNGVVFSLANADPNRIYQQISTLASYQTAYSQGMNAGTVNIHSRDLVLDGNILSATRYGQFQRSAASLPAGGQLNIDTTWSGVYQQDVIFQNSQTYTIIPATGSVFSPLYLSQALFFQVFKHNNLQQNLNLNLKTGGNLLIEPNTKIDLQALANLSLQAGAIDVQGSIKSVGGNVSLTTLVGEDKTRSSTGEIRLSSKSNIDTSGVWINDVYNLQHNNALAALAINAGNISLQAQGDLILSQGAQLNANGGAWLQANTTLNAGTGGAISLSSAGNNTDTLLQLGATLSAYALYNGGSLNIAANSIDISNSGGIDTVGVLQLATGKLLHGGGFSNYTLTANNGGLTIAENTAIQLRQSNWQLSAAAYNTNGGSLADLTTETLLPDYQRNAVNLTLNVLQTVQGVDQNLAIDIAKNATITTDPLASISLKSDANINIDGSLSAPAGNINISVVAPPNASSDPGYNPNQAITLGTDAILSTHGTVIMTPNPAGLAVGKVLDGGTISISANRGYILTAGNSTLDVSGISAGLDIINTQGIHFQLVPGNAGSINLTAAEGMILQGKFLAKAGTGETAAGSGSTAAGGSLNISLNAQNRAEPFDVPFPTGDRIINLSSKTVNLLDSSQLSNPLIPTALNGQAYISTDQITQAGFDSVKLQSFINTGTQSEPEPQNGAINFVGDVNLAVKLNLELDAPQLTHSWLTPEDKGQVILTADTLTLGSSQNQTVIGSLNSSTQPAQLLQLNAANIDLRGAAQISDFALTQINSSGDVQLIGVNPNYQANLLGALNLSGNLDISAREIYPTTLTQYQISIDPFLNPNGTLKILSNSATPVTPLSAAGQLTINAPIIDNAGALLAPFGKIELDAGNNLTLEAHSLTSVADSDNLTIPFGQTQGNGKYWIYPLGTAVNIQSGTPQKTITLHGPSINLLPDSVVNLNGGGDLLAYEFTPAPGGSIDYLNPAYLQSYAILPDLQSGYAAYDAQLFANSGLSLGASIHLSADSGVPAGNYVLLPAYDALLPGAYLITPAAGTTNMTPGSSGSLPDGASVVAGYLFNQGSQVSAALWSGFTVQSGKLISTYSPYLLSTASQFYSSQTNNGVAAALPEDAGDLTLLASQALNIAGQINATAFLGKGLGGMLDISANNIEVVNQAPAINTPNTIILLASNLNQLGVDSILLGGRRTRTSTETQLAVSAHSVDIDKDVALTAPEIILAADDSVKLDRGASISAVGSLKHSDTLLQISNSANPSTDKTNTDGALLRVSSAASALVERNAAGLDQQYGTLDIEAGATLNSAGSILLDASKTGTILGNIQMTQGELTLSSSLITLGGGSDSGMGFQLSNAILNQLHVDNLVLNSYSSVNIADGVNLQLNNLSIDAAGIYGYAGDTAKINAGTISLQNSLAAVAAGQAAGSGTLQLTATTITLGAGQYQISGFSQLNLNATGKLLDDGLSALDVNGNVNITTPLWTANAGADTTLNLGAHQLTTTASGTASTNSALGAALTVNAGSINQQTAIDMASGKVVLNASNGLTITGSGSIDTSGQVINLAGNAMYSNGGMISLTSALSDINVAGNLNVSGSKLGGNAGSLVLNAADGSVSLAGTLQGFGYQGANGGNIAIHSNRTSESKFSALSKILQDDGFNHNFAVRLGQGDLALDQNYTLQAASITLTADNGLVDISGNLNVNATQAGDIRLSGNNGVKIETTASLTAVSTGNANSGGNITLTSAPVNSSSSGVIIAKDANLDVSGGSNGSGGVVDIIVNRLGADDAAIALSGTVHGAASLDVYAMAHYVNVDLSDQQFQQMLTDSQTYLNAAALNDNLQTRLGNFDLLPGLDIQNSSSLSWNISTVLSDAVSKPGLLSIRSGTDININTTLSDGFVPNQAKLQLSSGSSWRYNIAAGADLSSADMQDIVTDGTTGNLTIAANTSIRTGTGDIYLAAGKNIVLSDWTSTVYTAGHQSALTDPYAKYRPTSFAVQYPDQGGNVTLIAGNNIIGAASPQVVSDWLQRSGNWNSGAAVGINNLPTAWGIDFGYTNPTAIGTGTSYVNSTLGFRENIGALGGGNVTVQAGNNIQDLSVVLPTNAVSQLVNGSTVLTEQGGGYLRVTAGGDINGGLFYDEKGKADISAGGAISGGSQFSNGPILALGDTQFNVNAGNGIELSTVLNPFIIAQAGVKAPKMDYFSSYTANSAVKLTSLAGNIVLNNNTSAVTNQIVACLDASCTGNQAGDFYNNLSAVTDITPLLAMYPGSLSAAALTGGIQIENSMSLYSAADSSFNLLASADISFADSVVLTQLDVNPAQLLPLMQPVTSFSITSDYWLANNYDSVLGHAAQPVHSNDTSTNLIASAQGSLIGLGTGAIIAAAKATDVSAGLNLNNLSLFIQNLPGTYQDVSTISVGGDILYPSQRNPVTGVFQGSGLIKVAGPGWLNVWAGGSIDLGVSAGITSVGSLYNSALQNYSGAGINLLAGASVGATSQSLSAYWQHYVLDNTYRNQLSQQLNSVLRQAPSTNNLALAGNLRSLLNALATAQQQLPDADLNSHWQLALNILFDQFRLTATEVNIYHNNSAYQAGYDAIKRLFPNPGQADISLDFSQIQTLEGGDINLLAPGGQINVGLAASDIATDKSAAQLGVVAQGQGNVNILTKGDLQVNQSRVFTLEGGDISVWSSDGNIDAGRGTKSSLATQLPIGNYDAYGNLLLVYPASVSGSGIRAQSGYNSKTIGNITLLAPHGVVNAGEAGIAGDNITIAAMAVIGATNIQALGTTLGVPQTQNGFVIPDAVSNAAAAAARNSSINMIEERSDAIERTNKTTRVVMLDTQILGFGRCSVAEVREGKQACGGR</sequence>
<dbReference type="InterPro" id="IPR021026">
    <property type="entry name" value="Filamn_hemagglutn_DUF3739"/>
</dbReference>
<name>A0A975MKU6_9GAMM</name>
<dbReference type="EMBL" id="CP073754">
    <property type="protein sequence ID" value="QWF69728.1"/>
    <property type="molecule type" value="Genomic_DNA"/>
</dbReference>
<dbReference type="InterPro" id="IPR050909">
    <property type="entry name" value="Bact_Autotransporter_VF"/>
</dbReference>
<dbReference type="PANTHER" id="PTHR12338">
    <property type="entry name" value="AUTOTRANSPORTER"/>
    <property type="match status" value="1"/>
</dbReference>
<dbReference type="SUPFAM" id="SSF51126">
    <property type="entry name" value="Pectin lyase-like"/>
    <property type="match status" value="1"/>
</dbReference>
<dbReference type="Pfam" id="PF05860">
    <property type="entry name" value="TPS"/>
    <property type="match status" value="1"/>
</dbReference>
<dbReference type="InterPro" id="IPR008638">
    <property type="entry name" value="FhaB/CdiA-like_TPS"/>
</dbReference>
<proteinExistence type="predicted"/>
<dbReference type="PANTHER" id="PTHR12338:SF5">
    <property type="entry name" value="ANTIGEN 43-RELATED"/>
    <property type="match status" value="1"/>
</dbReference>
<dbReference type="InterPro" id="IPR011050">
    <property type="entry name" value="Pectin_lyase_fold/virulence"/>
</dbReference>
<evidence type="ECO:0000313" key="2">
    <source>
        <dbReference type="EMBL" id="QWF69728.1"/>
    </source>
</evidence>